<evidence type="ECO:0000313" key="3">
    <source>
        <dbReference type="Proteomes" id="UP000501812"/>
    </source>
</evidence>
<protein>
    <submittedName>
        <fullName evidence="2">Uncharacterized protein</fullName>
    </submittedName>
</protein>
<reference evidence="2 3" key="1">
    <citation type="submission" date="2020-04" db="EMBL/GenBank/DDBJ databases">
        <title>Luteolibacter sp. G-1-1-1 isolated from soil.</title>
        <authorList>
            <person name="Dahal R.H."/>
        </authorList>
    </citation>
    <scope>NUCLEOTIDE SEQUENCE [LARGE SCALE GENOMIC DNA]</scope>
    <source>
        <strain evidence="2 3">G-1-1-1</strain>
    </source>
</reference>
<keyword evidence="3" id="KW-1185">Reference proteome</keyword>
<dbReference type="EMBL" id="CP051774">
    <property type="protein sequence ID" value="QJE96670.1"/>
    <property type="molecule type" value="Genomic_DNA"/>
</dbReference>
<dbReference type="AlphaFoldDB" id="A0A858RKE3"/>
<keyword evidence="1" id="KW-0472">Membrane</keyword>
<proteinExistence type="predicted"/>
<sequence>MLPDSPVLLYTGWAVVIGILIGCSLFAANLIASTESESLRTTRRNEAFTFMICSQLVIAPIFGISMMFLFSNAF</sequence>
<gene>
    <name evidence="2" type="ORF">HHL09_13045</name>
</gene>
<keyword evidence="1" id="KW-0812">Transmembrane</keyword>
<feature type="transmembrane region" description="Helical" evidence="1">
    <location>
        <begin position="48"/>
        <end position="70"/>
    </location>
</feature>
<dbReference type="KEGG" id="luo:HHL09_13045"/>
<evidence type="ECO:0000256" key="1">
    <source>
        <dbReference type="SAM" id="Phobius"/>
    </source>
</evidence>
<name>A0A858RKE3_9BACT</name>
<dbReference type="RefSeq" id="WP_169455071.1">
    <property type="nucleotide sequence ID" value="NZ_CP051774.1"/>
</dbReference>
<accession>A0A858RKE3</accession>
<dbReference type="Proteomes" id="UP000501812">
    <property type="component" value="Chromosome"/>
</dbReference>
<keyword evidence="1" id="KW-1133">Transmembrane helix</keyword>
<evidence type="ECO:0000313" key="2">
    <source>
        <dbReference type="EMBL" id="QJE96670.1"/>
    </source>
</evidence>
<organism evidence="2 3">
    <name type="scientific">Luteolibacter luteus</name>
    <dbReference type="NCBI Taxonomy" id="2728835"/>
    <lineage>
        <taxon>Bacteria</taxon>
        <taxon>Pseudomonadati</taxon>
        <taxon>Verrucomicrobiota</taxon>
        <taxon>Verrucomicrobiia</taxon>
        <taxon>Verrucomicrobiales</taxon>
        <taxon>Verrucomicrobiaceae</taxon>
        <taxon>Luteolibacter</taxon>
    </lineage>
</organism>
<feature type="transmembrane region" description="Helical" evidence="1">
    <location>
        <begin position="7"/>
        <end position="28"/>
    </location>
</feature>